<dbReference type="Proteomes" id="UP001549921">
    <property type="component" value="Unassembled WGS sequence"/>
</dbReference>
<dbReference type="AlphaFoldDB" id="A0ABD0SDS7"/>
<evidence type="ECO:0008006" key="4">
    <source>
        <dbReference type="Google" id="ProtNLM"/>
    </source>
</evidence>
<feature type="region of interest" description="Disordered" evidence="1">
    <location>
        <begin position="825"/>
        <end position="898"/>
    </location>
</feature>
<feature type="region of interest" description="Disordered" evidence="1">
    <location>
        <begin position="476"/>
        <end position="515"/>
    </location>
</feature>
<feature type="compositionally biased region" description="Low complexity" evidence="1">
    <location>
        <begin position="558"/>
        <end position="577"/>
    </location>
</feature>
<feature type="compositionally biased region" description="Polar residues" evidence="1">
    <location>
        <begin position="26"/>
        <end position="43"/>
    </location>
</feature>
<dbReference type="EMBL" id="JBEDNZ010000023">
    <property type="protein sequence ID" value="KAL0812193.1"/>
    <property type="molecule type" value="Genomic_DNA"/>
</dbReference>
<feature type="region of interest" description="Disordered" evidence="1">
    <location>
        <begin position="521"/>
        <end position="540"/>
    </location>
</feature>
<comment type="caution">
    <text evidence="2">The sequence shown here is derived from an EMBL/GenBank/DDBJ whole genome shotgun (WGS) entry which is preliminary data.</text>
</comment>
<feature type="compositionally biased region" description="Basic residues" evidence="1">
    <location>
        <begin position="889"/>
        <end position="898"/>
    </location>
</feature>
<evidence type="ECO:0000256" key="1">
    <source>
        <dbReference type="SAM" id="MobiDB-lite"/>
    </source>
</evidence>
<feature type="region of interest" description="Disordered" evidence="1">
    <location>
        <begin position="545"/>
        <end position="595"/>
    </location>
</feature>
<protein>
    <recommendedName>
        <fullName evidence="4">CCHC-type domain-containing protein</fullName>
    </recommendedName>
</protein>
<sequence length="898" mass="95943">MAERKKTPQGGKGAPHPIPRGAAAISDTSGATSVPRTLRNRNLGTEGHSRPTRGEGEASSREPSDRGSSAKRDCGEPGSGTAGARLVIDVSASSDEEYNSDDERMMQALDEAILSGKFQEYVEPALMSDDPGFDSDDDNVSLAKIAKFQSGRGGLHQSPSKSRANMTASKQTPTTVNTGSSSLSPEDQIDPEKSLERVADTLAEKVKTSVSEIQDAVSELDGEVADAILRATENICIHAEDLRASHQLVLSRCLLGEASSVPTGPMTDMAAELHVETQHIIDLAEGLPGEVPDGLIIELKTAASTIERIGQKLLAKSNFGPGRELEEIRRLRSENAKQLKLYKRMMDAQVKKLQAESNEYCKELVSLRHAQSGQSGEPMSCTSADQDAKYSALLAEHQELQAQMAAVKSDNLRLEREIQAIKKELRRSGDKRSTRPSVSVQTDGKEHTDEEALDAFTASILRQMGTLIDAKLDARLPPVPSIRPPLKGDAPSNARVVKAPPSATNTAQQRKSRDAAERVLIPEPAPPPKSATVENTPPISSAWSEVVKSGKRGKGKGKSSQAQASAAQQQPKSSKSATTTDNKPKKKPRLREPKTAAVVVGLDPQFGNASSELNKLLREAKSKIDVDELGLSGRLSTRTSRVTGKRILVVAADKEKGNAEAGEKADALASALLNALPPGMVSVTRPEKHIDVRLSGVDVTATASDISEAVAKAGECLPAHIKVGRITDNGSVVVRCPVLAAKKISAIGRITIGWFVVRAALLSPRPLRCSRCLGANHGRGLCKSAEDRSSTCLRCGEIGHKSAVCTGETRCCLCAAAGRPASHRIGAKNCPEPKRVKEKPPDTKGAGKSAMTVKERSPSPVIPNPTSSRVERAKTDRSFTLRVPVNRSPGRKLPYRRK</sequence>
<feature type="compositionally biased region" description="Basic and acidic residues" evidence="1">
    <location>
        <begin position="869"/>
        <end position="879"/>
    </location>
</feature>
<feature type="compositionally biased region" description="Basic and acidic residues" evidence="1">
    <location>
        <begin position="831"/>
        <end position="842"/>
    </location>
</feature>
<feature type="region of interest" description="Disordered" evidence="1">
    <location>
        <begin position="425"/>
        <end position="448"/>
    </location>
</feature>
<proteinExistence type="predicted"/>
<evidence type="ECO:0000313" key="3">
    <source>
        <dbReference type="Proteomes" id="UP001549921"/>
    </source>
</evidence>
<reference evidence="2 3" key="1">
    <citation type="submission" date="2024-06" db="EMBL/GenBank/DDBJ databases">
        <title>A chromosome-level genome assembly of beet webworm, Loxostege sticticalis.</title>
        <authorList>
            <person name="Zhang Y."/>
        </authorList>
    </citation>
    <scope>NUCLEOTIDE SEQUENCE [LARGE SCALE GENOMIC DNA]</scope>
    <source>
        <strain evidence="2">AQ028</strain>
        <tissue evidence="2">Male pupae</tissue>
    </source>
</reference>
<feature type="region of interest" description="Disordered" evidence="1">
    <location>
        <begin position="148"/>
        <end position="191"/>
    </location>
</feature>
<feature type="region of interest" description="Disordered" evidence="1">
    <location>
        <begin position="1"/>
        <end position="105"/>
    </location>
</feature>
<accession>A0ABD0SDS7</accession>
<feature type="compositionally biased region" description="Polar residues" evidence="1">
    <location>
        <begin position="157"/>
        <end position="185"/>
    </location>
</feature>
<feature type="compositionally biased region" description="Basic and acidic residues" evidence="1">
    <location>
        <begin position="47"/>
        <end position="75"/>
    </location>
</feature>
<organism evidence="2 3">
    <name type="scientific">Loxostege sticticalis</name>
    <name type="common">Beet webworm moth</name>
    <dbReference type="NCBI Taxonomy" id="481309"/>
    <lineage>
        <taxon>Eukaryota</taxon>
        <taxon>Metazoa</taxon>
        <taxon>Ecdysozoa</taxon>
        <taxon>Arthropoda</taxon>
        <taxon>Hexapoda</taxon>
        <taxon>Insecta</taxon>
        <taxon>Pterygota</taxon>
        <taxon>Neoptera</taxon>
        <taxon>Endopterygota</taxon>
        <taxon>Lepidoptera</taxon>
        <taxon>Glossata</taxon>
        <taxon>Ditrysia</taxon>
        <taxon>Pyraloidea</taxon>
        <taxon>Crambidae</taxon>
        <taxon>Pyraustinae</taxon>
        <taxon>Loxostege</taxon>
    </lineage>
</organism>
<evidence type="ECO:0000313" key="2">
    <source>
        <dbReference type="EMBL" id="KAL0812193.1"/>
    </source>
</evidence>
<gene>
    <name evidence="2" type="ORF">ABMA28_009568</name>
</gene>
<name>A0ABD0SDS7_LOXSC</name>